<proteinExistence type="predicted"/>
<dbReference type="EMBL" id="LSDD01000027">
    <property type="protein sequence ID" value="KXB69395.1"/>
    <property type="molecule type" value="Genomic_DNA"/>
</dbReference>
<feature type="transmembrane region" description="Helical" evidence="1">
    <location>
        <begin position="18"/>
        <end position="35"/>
    </location>
</feature>
<dbReference type="RefSeq" id="WP_060917367.1">
    <property type="nucleotide sequence ID" value="NZ_KQ960021.1"/>
</dbReference>
<evidence type="ECO:0000313" key="2">
    <source>
        <dbReference type="EMBL" id="KXB69395.1"/>
    </source>
</evidence>
<comment type="caution">
    <text evidence="2">The sequence shown here is derived from an EMBL/GenBank/DDBJ whole genome shotgun (WGS) entry which is preliminary data.</text>
</comment>
<feature type="transmembrane region" description="Helical" evidence="1">
    <location>
        <begin position="136"/>
        <end position="167"/>
    </location>
</feature>
<accession>A0A134ANX0</accession>
<dbReference type="PATRIC" id="fig|157687.3.peg.391"/>
<keyword evidence="1" id="KW-0812">Transmembrane</keyword>
<reference evidence="3" key="1">
    <citation type="submission" date="2016-01" db="EMBL/GenBank/DDBJ databases">
        <authorList>
            <person name="Mitreva M."/>
            <person name="Pepin K.H."/>
            <person name="Mihindukulasuriya K.A."/>
            <person name="Fulton R."/>
            <person name="Fronick C."/>
            <person name="O'Laughlin M."/>
            <person name="Miner T."/>
            <person name="Herter B."/>
            <person name="Rosa B.A."/>
            <person name="Cordes M."/>
            <person name="Tomlinson C."/>
            <person name="Wollam A."/>
            <person name="Palsikar V.B."/>
            <person name="Mardis E.R."/>
            <person name="Wilson R.K."/>
        </authorList>
    </citation>
    <scope>NUCLEOTIDE SEQUENCE [LARGE SCALE GENOMIC DNA]</scope>
    <source>
        <strain evidence="3">KA00185</strain>
    </source>
</reference>
<evidence type="ECO:0000256" key="1">
    <source>
        <dbReference type="SAM" id="Phobius"/>
    </source>
</evidence>
<organism evidence="2 3">
    <name type="scientific">Leptotrichia wadei</name>
    <dbReference type="NCBI Taxonomy" id="157687"/>
    <lineage>
        <taxon>Bacteria</taxon>
        <taxon>Fusobacteriati</taxon>
        <taxon>Fusobacteriota</taxon>
        <taxon>Fusobacteriia</taxon>
        <taxon>Fusobacteriales</taxon>
        <taxon>Leptotrichiaceae</taxon>
        <taxon>Leptotrichia</taxon>
    </lineage>
</organism>
<feature type="transmembrane region" description="Helical" evidence="1">
    <location>
        <begin position="94"/>
        <end position="115"/>
    </location>
</feature>
<name>A0A134ANX0_9FUSO</name>
<gene>
    <name evidence="2" type="ORF">HMPREF3180_00389</name>
</gene>
<dbReference type="STRING" id="157687.HMPREF3180_00389"/>
<evidence type="ECO:0000313" key="3">
    <source>
        <dbReference type="Proteomes" id="UP000070483"/>
    </source>
</evidence>
<feature type="transmembrane region" description="Helical" evidence="1">
    <location>
        <begin position="56"/>
        <end position="82"/>
    </location>
</feature>
<keyword evidence="1" id="KW-0472">Membrane</keyword>
<keyword evidence="3" id="KW-1185">Reference proteome</keyword>
<keyword evidence="1" id="KW-1133">Transmembrane helix</keyword>
<sequence>MSQIIQIFNDSSSLTLKLIFLASIILHILIIVLSIRRKPLEGVTKGKVWITYLLSYWLLGFVAGTIAGAVLFLILKGIFYILSLFNYSHPTETTISTIATAIQFITGAITFAVLNKKYLTSKDNIAREENTTTKQYILLILKLIGIGILVLFAIPLIALFIAGYLVFKVLGIGNFIGNAAVNRVREVHDDIDIHTYERQRYSGNVQPHERIISDSEAEEIKERIKKRNQIFK</sequence>
<dbReference type="AlphaFoldDB" id="A0A134ANX0"/>
<dbReference type="OrthoDB" id="9912934at2"/>
<dbReference type="Proteomes" id="UP000070483">
    <property type="component" value="Unassembled WGS sequence"/>
</dbReference>
<protein>
    <submittedName>
        <fullName evidence="2">Uncharacterized protein</fullName>
    </submittedName>
</protein>